<proteinExistence type="predicted"/>
<dbReference type="STRING" id="266809.PM03_07375"/>
<gene>
    <name evidence="3" type="primary">yddG</name>
    <name evidence="3" type="ORF">THS5294_00454</name>
</gene>
<feature type="transmembrane region" description="Helical" evidence="1">
    <location>
        <begin position="52"/>
        <end position="70"/>
    </location>
</feature>
<feature type="transmembrane region" description="Helical" evidence="1">
    <location>
        <begin position="103"/>
        <end position="122"/>
    </location>
</feature>
<dbReference type="eggNOG" id="COG0697">
    <property type="taxonomic scope" value="Bacteria"/>
</dbReference>
<dbReference type="EMBL" id="CYRX01000009">
    <property type="protein sequence ID" value="CUH59171.1"/>
    <property type="molecule type" value="Genomic_DNA"/>
</dbReference>
<feature type="transmembrane region" description="Helical" evidence="1">
    <location>
        <begin position="134"/>
        <end position="153"/>
    </location>
</feature>
<dbReference type="AlphaFoldDB" id="A0A0P1EVX6"/>
<dbReference type="Proteomes" id="UP000051298">
    <property type="component" value="Unassembled WGS sequence"/>
</dbReference>
<keyword evidence="1" id="KW-1133">Transmembrane helix</keyword>
<dbReference type="InterPro" id="IPR037185">
    <property type="entry name" value="EmrE-like"/>
</dbReference>
<evidence type="ECO:0000313" key="3">
    <source>
        <dbReference type="EMBL" id="CUH59171.1"/>
    </source>
</evidence>
<organism evidence="3 4">
    <name type="scientific">Thalassobacter stenotrophicus</name>
    <dbReference type="NCBI Taxonomy" id="266809"/>
    <lineage>
        <taxon>Bacteria</taxon>
        <taxon>Pseudomonadati</taxon>
        <taxon>Pseudomonadota</taxon>
        <taxon>Alphaproteobacteria</taxon>
        <taxon>Rhodobacterales</taxon>
        <taxon>Roseobacteraceae</taxon>
        <taxon>Thalassobacter</taxon>
    </lineage>
</organism>
<name>A0A0P1EVX6_9RHOB</name>
<feature type="transmembrane region" description="Helical" evidence="1">
    <location>
        <begin position="23"/>
        <end position="40"/>
    </location>
</feature>
<dbReference type="InterPro" id="IPR000620">
    <property type="entry name" value="EamA_dom"/>
</dbReference>
<feature type="transmembrane region" description="Helical" evidence="1">
    <location>
        <begin position="250"/>
        <end position="270"/>
    </location>
</feature>
<feature type="transmembrane region" description="Helical" evidence="1">
    <location>
        <begin position="165"/>
        <end position="183"/>
    </location>
</feature>
<evidence type="ECO:0000259" key="2">
    <source>
        <dbReference type="Pfam" id="PF00892"/>
    </source>
</evidence>
<feature type="domain" description="EamA" evidence="2">
    <location>
        <begin position="1"/>
        <end position="121"/>
    </location>
</feature>
<keyword evidence="1" id="KW-0812">Transmembrane</keyword>
<feature type="domain" description="EamA" evidence="2">
    <location>
        <begin position="135"/>
        <end position="264"/>
    </location>
</feature>
<dbReference type="GO" id="GO:0016020">
    <property type="term" value="C:membrane"/>
    <property type="evidence" value="ECO:0007669"/>
    <property type="project" value="InterPro"/>
</dbReference>
<dbReference type="PANTHER" id="PTHR22911">
    <property type="entry name" value="ACYL-MALONYL CONDENSING ENZYME-RELATED"/>
    <property type="match status" value="1"/>
</dbReference>
<reference evidence="3 4" key="1">
    <citation type="submission" date="2015-09" db="EMBL/GenBank/DDBJ databases">
        <authorList>
            <consortium name="Swine Surveillance"/>
        </authorList>
    </citation>
    <scope>NUCLEOTIDE SEQUENCE [LARGE SCALE GENOMIC DNA]</scope>
    <source>
        <strain evidence="3 4">CECT 5294</strain>
    </source>
</reference>
<dbReference type="SUPFAM" id="SSF103481">
    <property type="entry name" value="Multidrug resistance efflux transporter EmrE"/>
    <property type="match status" value="1"/>
</dbReference>
<feature type="transmembrane region" description="Helical" evidence="1">
    <location>
        <begin position="225"/>
        <end position="244"/>
    </location>
</feature>
<dbReference type="Pfam" id="PF00892">
    <property type="entry name" value="EamA"/>
    <property type="match status" value="2"/>
</dbReference>
<accession>A0A0P1EVX6</accession>
<sequence length="274" mass="28033">MWALLALFTAASGAVPPLQLAALSFAIGGLSGASVMLATGRSFGALRQPPHVWAIGVGGLFGYHFVYFSALRAAPAVEASLIAYLWPLLIVVLSALAPGERLLPRHVIGAACGFCGAALLVTRGEALAFDPTYTSGYALALLAAFIWSSYSVLSRTISHVPTEAVTGFCLVTAILATAAHLMIETTVWPVTAIQWAAVIGLGLGPVGFAFFLWDVGVKRGDIQVLGAASYAAPLLSTIVLVVAGQAAATWSLAGACILITLGAGIAAGVVSRRG</sequence>
<feature type="transmembrane region" description="Helical" evidence="1">
    <location>
        <begin position="195"/>
        <end position="213"/>
    </location>
</feature>
<dbReference type="PANTHER" id="PTHR22911:SF76">
    <property type="entry name" value="EAMA DOMAIN-CONTAINING PROTEIN"/>
    <property type="match status" value="1"/>
</dbReference>
<evidence type="ECO:0000256" key="1">
    <source>
        <dbReference type="SAM" id="Phobius"/>
    </source>
</evidence>
<keyword evidence="1" id="KW-0472">Membrane</keyword>
<feature type="transmembrane region" description="Helical" evidence="1">
    <location>
        <begin position="76"/>
        <end position="96"/>
    </location>
</feature>
<evidence type="ECO:0000313" key="4">
    <source>
        <dbReference type="Proteomes" id="UP000051298"/>
    </source>
</evidence>
<protein>
    <submittedName>
        <fullName evidence="3">Methyl viologen resistance protein YddG</fullName>
    </submittedName>
</protein>